<protein>
    <submittedName>
        <fullName evidence="10">TonB-dependent receptor</fullName>
    </submittedName>
</protein>
<dbReference type="Proteomes" id="UP000309872">
    <property type="component" value="Unassembled WGS sequence"/>
</dbReference>
<dbReference type="OrthoDB" id="603589at2"/>
<evidence type="ECO:0000256" key="2">
    <source>
        <dbReference type="ARBA" id="ARBA00022448"/>
    </source>
</evidence>
<accession>A0A4U0H2L5</accession>
<dbReference type="InterPro" id="IPR039426">
    <property type="entry name" value="TonB-dep_rcpt-like"/>
</dbReference>
<dbReference type="InterPro" id="IPR037066">
    <property type="entry name" value="Plug_dom_sf"/>
</dbReference>
<dbReference type="Gene3D" id="2.170.130.10">
    <property type="entry name" value="TonB-dependent receptor, plug domain"/>
    <property type="match status" value="1"/>
</dbReference>
<evidence type="ECO:0000313" key="10">
    <source>
        <dbReference type="EMBL" id="TJY64502.1"/>
    </source>
</evidence>
<proteinExistence type="inferred from homology"/>
<dbReference type="NCBIfam" id="TIGR04057">
    <property type="entry name" value="SusC_RagA_signa"/>
    <property type="match status" value="1"/>
</dbReference>
<evidence type="ECO:0000256" key="1">
    <source>
        <dbReference type="ARBA" id="ARBA00004571"/>
    </source>
</evidence>
<dbReference type="Pfam" id="PF07715">
    <property type="entry name" value="Plug"/>
    <property type="match status" value="1"/>
</dbReference>
<keyword evidence="4 7" id="KW-0812">Transmembrane</keyword>
<dbReference type="AlphaFoldDB" id="A0A4U0H2L5"/>
<keyword evidence="11" id="KW-1185">Reference proteome</keyword>
<feature type="domain" description="TonB-dependent receptor plug" evidence="9">
    <location>
        <begin position="132"/>
        <end position="241"/>
    </location>
</feature>
<dbReference type="SUPFAM" id="SSF49464">
    <property type="entry name" value="Carboxypeptidase regulatory domain-like"/>
    <property type="match status" value="1"/>
</dbReference>
<feature type="chain" id="PRO_5020633975" evidence="8">
    <location>
        <begin position="31"/>
        <end position="1081"/>
    </location>
</feature>
<evidence type="ECO:0000256" key="7">
    <source>
        <dbReference type="PROSITE-ProRule" id="PRU01360"/>
    </source>
</evidence>
<keyword evidence="2 7" id="KW-0813">Transport</keyword>
<evidence type="ECO:0000256" key="3">
    <source>
        <dbReference type="ARBA" id="ARBA00022452"/>
    </source>
</evidence>
<keyword evidence="5 7" id="KW-0472">Membrane</keyword>
<comment type="subcellular location">
    <subcellularLocation>
        <location evidence="1 7">Cell outer membrane</location>
        <topology evidence="1 7">Multi-pass membrane protein</topology>
    </subcellularLocation>
</comment>
<keyword evidence="10" id="KW-0675">Receptor</keyword>
<dbReference type="NCBIfam" id="TIGR04056">
    <property type="entry name" value="OMP_RagA_SusC"/>
    <property type="match status" value="1"/>
</dbReference>
<dbReference type="InterPro" id="IPR036942">
    <property type="entry name" value="Beta-barrel_TonB_sf"/>
</dbReference>
<dbReference type="InterPro" id="IPR023997">
    <property type="entry name" value="TonB-dep_OMP_SusC/RagA_CS"/>
</dbReference>
<keyword evidence="3 7" id="KW-1134">Transmembrane beta strand</keyword>
<keyword evidence="8" id="KW-0732">Signal</keyword>
<dbReference type="InterPro" id="IPR008969">
    <property type="entry name" value="CarboxyPept-like_regulatory"/>
</dbReference>
<dbReference type="SUPFAM" id="SSF56935">
    <property type="entry name" value="Porins"/>
    <property type="match status" value="1"/>
</dbReference>
<dbReference type="EMBL" id="SUKA01000004">
    <property type="protein sequence ID" value="TJY64502.1"/>
    <property type="molecule type" value="Genomic_DNA"/>
</dbReference>
<sequence>MKVIFNLQTCLGKRLLMSVCVMLMAINALAQGDLVRVGGIVSGSEGPISGVTVAIKDGKTLGITNDKGHYEFEVPRNAVITFKHIAYEALEARLQDHQPDGAGVYVVDIQLDDKVGDELDEAVVVGFGTQKKASLVSSITSVNPKELKGPTSNLTTMMAGRISGMIAYQQSGEPGADNAEFFIRGLGSFGAGKVDPLILIDGAESTTNDLARLQADDIAAFSVLKDATAAAVYGARGANGVILVTTKSGTAGKTKFSFRAENRMSSNTRNFKFADNVTYMTLANEAALTRNPLAILPYSQTKIDRTAMNEDPLLYPDNNWIDMLIKDFTVNQGYNLSASGGGERARYYVAGTYNIDNGVLKVDGRNNFNSNIKLKNYSVRTNLDINLTPTTDATVRMYGQFDDYTGPVGSYDENGNRIHGGRHIFERAIWSNPVMFPAVYPASFSPYTEHPLFGGAVTGSGSTTLLSNPYAEMVRGYEVYKTSTLQPQLEIKQDFGFLLEGLSARAMGYLKRYSYFNVVRQYNPFYYSSYLNPVSGNIDLTVLNDGGASSIGVTGSEYLNYSEGSKNLDSRLYMEAALNYAKRFGDKHDVSGMLITILSSYQTGNAGSVQSSLEQRNQGLSGRFTYGYDDRYLAEFNFGYNGTERFANGYRFGFFPSFGLAYRISNEKFFEPLLNTVNDLKLRGTFGWVGNDQIGRREDRFFYLSEVNLNDGGFGATFGENNFYSRPGISVSRYANERITWEKSRQVNLGMDVSLFNRSIEIIMDAFHQRRYNILEERSFLSATMGLMGGIPQANTAEAESRGLDASVNFNKTLSPNWWTTIRGNFTYATSKILKKDELEYPENMSYLYRTGHSVAQTFGLIAERLFVDDVEVANSPQQFGTYMGGDIKYRDMNGDGQITLNDMVAIGHPTTPEITYGFGGTIGYKDFDLSLFFQGSARSSFFINAENIAPFVINGSAQNGLLDVVAESHWSEDNRDSYALWPRLSPQFVQNNTLRFGNSQYQSTWWMRNGTFLRLKNVEIGYNLPSEKMARFGVNRLRAYLSGSNLWVWSKFKMWDVEMGGRGLGYPVQSVYNVGLLLDF</sequence>
<comment type="caution">
    <text evidence="10">The sequence shown here is derived from an EMBL/GenBank/DDBJ whole genome shotgun (WGS) entry which is preliminary data.</text>
</comment>
<reference evidence="10 11" key="1">
    <citation type="submission" date="2019-04" db="EMBL/GenBank/DDBJ databases">
        <title>Sphingobacterium olei sp. nov., isolated from oil-contaminated soil.</title>
        <authorList>
            <person name="Liu B."/>
        </authorList>
    </citation>
    <scope>NUCLEOTIDE SEQUENCE [LARGE SCALE GENOMIC DNA]</scope>
    <source>
        <strain evidence="10 11">Y3L14</strain>
    </source>
</reference>
<dbReference type="InterPro" id="IPR018247">
    <property type="entry name" value="EF_Hand_1_Ca_BS"/>
</dbReference>
<dbReference type="GO" id="GO:0009279">
    <property type="term" value="C:cell outer membrane"/>
    <property type="evidence" value="ECO:0007669"/>
    <property type="project" value="UniProtKB-SubCell"/>
</dbReference>
<name>A0A4U0H2L5_9SPHI</name>
<dbReference type="FunFam" id="2.170.130.10:FF:000003">
    <property type="entry name" value="SusC/RagA family TonB-linked outer membrane protein"/>
    <property type="match status" value="1"/>
</dbReference>
<evidence type="ECO:0000259" key="9">
    <source>
        <dbReference type="Pfam" id="PF07715"/>
    </source>
</evidence>
<dbReference type="InterPro" id="IPR023996">
    <property type="entry name" value="TonB-dep_OMP_SusC/RagA"/>
</dbReference>
<keyword evidence="6 7" id="KW-0998">Cell outer membrane</keyword>
<gene>
    <name evidence="10" type="ORF">FAZ19_15000</name>
</gene>
<organism evidence="10 11">
    <name type="scientific">Sphingobacterium alkalisoli</name>
    <dbReference type="NCBI Taxonomy" id="1874115"/>
    <lineage>
        <taxon>Bacteria</taxon>
        <taxon>Pseudomonadati</taxon>
        <taxon>Bacteroidota</taxon>
        <taxon>Sphingobacteriia</taxon>
        <taxon>Sphingobacteriales</taxon>
        <taxon>Sphingobacteriaceae</taxon>
        <taxon>Sphingobacterium</taxon>
    </lineage>
</organism>
<evidence type="ECO:0000256" key="5">
    <source>
        <dbReference type="ARBA" id="ARBA00023136"/>
    </source>
</evidence>
<evidence type="ECO:0000256" key="6">
    <source>
        <dbReference type="ARBA" id="ARBA00023237"/>
    </source>
</evidence>
<dbReference type="Gene3D" id="2.40.170.20">
    <property type="entry name" value="TonB-dependent receptor, beta-barrel domain"/>
    <property type="match status" value="1"/>
</dbReference>
<comment type="similarity">
    <text evidence="7">Belongs to the TonB-dependent receptor family.</text>
</comment>
<evidence type="ECO:0000313" key="11">
    <source>
        <dbReference type="Proteomes" id="UP000309872"/>
    </source>
</evidence>
<evidence type="ECO:0000256" key="4">
    <source>
        <dbReference type="ARBA" id="ARBA00022692"/>
    </source>
</evidence>
<dbReference type="PROSITE" id="PS52016">
    <property type="entry name" value="TONB_DEPENDENT_REC_3"/>
    <property type="match status" value="1"/>
</dbReference>
<dbReference type="PROSITE" id="PS00018">
    <property type="entry name" value="EF_HAND_1"/>
    <property type="match status" value="1"/>
</dbReference>
<feature type="signal peptide" evidence="8">
    <location>
        <begin position="1"/>
        <end position="30"/>
    </location>
</feature>
<evidence type="ECO:0000256" key="8">
    <source>
        <dbReference type="SAM" id="SignalP"/>
    </source>
</evidence>
<dbReference type="InterPro" id="IPR012910">
    <property type="entry name" value="Plug_dom"/>
</dbReference>